<comment type="caution">
    <text evidence="1">The sequence shown here is derived from an EMBL/GenBank/DDBJ whole genome shotgun (WGS) entry which is preliminary data.</text>
</comment>
<dbReference type="AlphaFoldDB" id="A0A9K3NYG6"/>
<dbReference type="EMBL" id="MNCJ02000317">
    <property type="protein sequence ID" value="KAF5817957.1"/>
    <property type="molecule type" value="Genomic_DNA"/>
</dbReference>
<evidence type="ECO:0000313" key="1">
    <source>
        <dbReference type="EMBL" id="KAF5817957.1"/>
    </source>
</evidence>
<protein>
    <submittedName>
        <fullName evidence="1">Uncharacterized protein</fullName>
    </submittedName>
</protein>
<name>A0A9K3NYG6_HELAN</name>
<evidence type="ECO:0000313" key="2">
    <source>
        <dbReference type="Proteomes" id="UP000215914"/>
    </source>
</evidence>
<organism evidence="1 2">
    <name type="scientific">Helianthus annuus</name>
    <name type="common">Common sunflower</name>
    <dbReference type="NCBI Taxonomy" id="4232"/>
    <lineage>
        <taxon>Eukaryota</taxon>
        <taxon>Viridiplantae</taxon>
        <taxon>Streptophyta</taxon>
        <taxon>Embryophyta</taxon>
        <taxon>Tracheophyta</taxon>
        <taxon>Spermatophyta</taxon>
        <taxon>Magnoliopsida</taxon>
        <taxon>eudicotyledons</taxon>
        <taxon>Gunneridae</taxon>
        <taxon>Pentapetalae</taxon>
        <taxon>asterids</taxon>
        <taxon>campanulids</taxon>
        <taxon>Asterales</taxon>
        <taxon>Asteraceae</taxon>
        <taxon>Asteroideae</taxon>
        <taxon>Heliantheae alliance</taxon>
        <taxon>Heliantheae</taxon>
        <taxon>Helianthus</taxon>
    </lineage>
</organism>
<dbReference type="PANTHER" id="PTHR31741">
    <property type="entry name" value="OS02G0726500 PROTEIN-RELATED"/>
    <property type="match status" value="1"/>
</dbReference>
<proteinExistence type="predicted"/>
<dbReference type="Proteomes" id="UP000215914">
    <property type="component" value="Unassembled WGS sequence"/>
</dbReference>
<reference evidence="1" key="2">
    <citation type="submission" date="2020-06" db="EMBL/GenBank/DDBJ databases">
        <title>Helianthus annuus Genome sequencing and assembly Release 2.</title>
        <authorList>
            <person name="Gouzy J."/>
            <person name="Langlade N."/>
            <person name="Munos S."/>
        </authorList>
    </citation>
    <scope>NUCLEOTIDE SEQUENCE</scope>
    <source>
        <tissue evidence="1">Leaves</tissue>
    </source>
</reference>
<dbReference type="PANTHER" id="PTHR31741:SF3">
    <property type="entry name" value="O-FUCOSYLTRANSFERASE FAMILY PROTEIN"/>
    <property type="match status" value="1"/>
</dbReference>
<keyword evidence="2" id="KW-1185">Reference proteome</keyword>
<gene>
    <name evidence="1" type="ORF">HanXRQr2_Chr02g0059141</name>
</gene>
<reference evidence="1" key="1">
    <citation type="journal article" date="2017" name="Nature">
        <title>The sunflower genome provides insights into oil metabolism, flowering and Asterid evolution.</title>
        <authorList>
            <person name="Badouin H."/>
            <person name="Gouzy J."/>
            <person name="Grassa C.J."/>
            <person name="Murat F."/>
            <person name="Staton S.E."/>
            <person name="Cottret L."/>
            <person name="Lelandais-Briere C."/>
            <person name="Owens G.L."/>
            <person name="Carrere S."/>
            <person name="Mayjonade B."/>
            <person name="Legrand L."/>
            <person name="Gill N."/>
            <person name="Kane N.C."/>
            <person name="Bowers J.E."/>
            <person name="Hubner S."/>
            <person name="Bellec A."/>
            <person name="Berard A."/>
            <person name="Berges H."/>
            <person name="Blanchet N."/>
            <person name="Boniface M.C."/>
            <person name="Brunel D."/>
            <person name="Catrice O."/>
            <person name="Chaidir N."/>
            <person name="Claudel C."/>
            <person name="Donnadieu C."/>
            <person name="Faraut T."/>
            <person name="Fievet G."/>
            <person name="Helmstetter N."/>
            <person name="King M."/>
            <person name="Knapp S.J."/>
            <person name="Lai Z."/>
            <person name="Le Paslier M.C."/>
            <person name="Lippi Y."/>
            <person name="Lorenzon L."/>
            <person name="Mandel J.R."/>
            <person name="Marage G."/>
            <person name="Marchand G."/>
            <person name="Marquand E."/>
            <person name="Bret-Mestries E."/>
            <person name="Morien E."/>
            <person name="Nambeesan S."/>
            <person name="Nguyen T."/>
            <person name="Pegot-Espagnet P."/>
            <person name="Pouilly N."/>
            <person name="Raftis F."/>
            <person name="Sallet E."/>
            <person name="Schiex T."/>
            <person name="Thomas J."/>
            <person name="Vandecasteele C."/>
            <person name="Vares D."/>
            <person name="Vear F."/>
            <person name="Vautrin S."/>
            <person name="Crespi M."/>
            <person name="Mangin B."/>
            <person name="Burke J.M."/>
            <person name="Salse J."/>
            <person name="Munos S."/>
            <person name="Vincourt P."/>
            <person name="Rieseberg L.H."/>
            <person name="Langlade N.B."/>
        </authorList>
    </citation>
    <scope>NUCLEOTIDE SEQUENCE</scope>
    <source>
        <tissue evidence="1">Leaves</tissue>
    </source>
</reference>
<sequence length="100" mass="11541">MIEIAGDIFDVDHIISSLRGDVRILKELPPSLLLIFGFQKTILLDKYTIGILSWDEFSGTVKDTHAQRRGAIQRRLVMLDRPNQKMTFIQIQKSIRMTNL</sequence>
<accession>A0A9K3NYG6</accession>
<dbReference type="Gramene" id="mRNA:HanXRQr2_Chr02g0059141">
    <property type="protein sequence ID" value="mRNA:HanXRQr2_Chr02g0059141"/>
    <property type="gene ID" value="HanXRQr2_Chr02g0059141"/>
</dbReference>